<protein>
    <recommendedName>
        <fullName evidence="4">Major facilitator superfamily (MFS) profile domain-containing protein</fullName>
    </recommendedName>
</protein>
<gene>
    <name evidence="2" type="ORF">ALP8811_01743</name>
</gene>
<dbReference type="RefSeq" id="WP_108856706.1">
    <property type="nucleotide sequence ID" value="NZ_OMOI01000001.1"/>
</dbReference>
<dbReference type="Proteomes" id="UP000244911">
    <property type="component" value="Unassembled WGS sequence"/>
</dbReference>
<dbReference type="OrthoDB" id="7865446at2"/>
<evidence type="ECO:0000256" key="1">
    <source>
        <dbReference type="SAM" id="Phobius"/>
    </source>
</evidence>
<dbReference type="EMBL" id="OMOI01000001">
    <property type="protein sequence ID" value="SPF76729.1"/>
    <property type="molecule type" value="Genomic_DNA"/>
</dbReference>
<accession>A0A2R8ALE2</accession>
<keyword evidence="1" id="KW-0472">Membrane</keyword>
<reference evidence="2 3" key="1">
    <citation type="submission" date="2018-03" db="EMBL/GenBank/DDBJ databases">
        <authorList>
            <person name="Keele B.F."/>
        </authorList>
    </citation>
    <scope>NUCLEOTIDE SEQUENCE [LARGE SCALE GENOMIC DNA]</scope>
    <source>
        <strain evidence="2 3">CECT 8811</strain>
    </source>
</reference>
<sequence>MRNAALVLGVIAGVLGMIVGFFGYGYTEVIDRFGELPDLAEQVENPGRVRAFALIAPLLALAGGAMARSVAQIGGGLMLASAAGMYFAFGYGVFTMFPIALAALGGILALAAVKPDPH</sequence>
<feature type="transmembrane region" description="Helical" evidence="1">
    <location>
        <begin position="83"/>
        <end position="113"/>
    </location>
</feature>
<keyword evidence="1" id="KW-1133">Transmembrane helix</keyword>
<evidence type="ECO:0008006" key="4">
    <source>
        <dbReference type="Google" id="ProtNLM"/>
    </source>
</evidence>
<name>A0A2R8ALE2_9RHOB</name>
<keyword evidence="1" id="KW-0812">Transmembrane</keyword>
<evidence type="ECO:0000313" key="2">
    <source>
        <dbReference type="EMBL" id="SPF76729.1"/>
    </source>
</evidence>
<proteinExistence type="predicted"/>
<evidence type="ECO:0000313" key="3">
    <source>
        <dbReference type="Proteomes" id="UP000244911"/>
    </source>
</evidence>
<feature type="transmembrane region" description="Helical" evidence="1">
    <location>
        <begin position="51"/>
        <end position="71"/>
    </location>
</feature>
<organism evidence="2 3">
    <name type="scientific">Aliiroseovarius pelagivivens</name>
    <dbReference type="NCBI Taxonomy" id="1639690"/>
    <lineage>
        <taxon>Bacteria</taxon>
        <taxon>Pseudomonadati</taxon>
        <taxon>Pseudomonadota</taxon>
        <taxon>Alphaproteobacteria</taxon>
        <taxon>Rhodobacterales</taxon>
        <taxon>Paracoccaceae</taxon>
        <taxon>Aliiroseovarius</taxon>
    </lineage>
</organism>
<keyword evidence="3" id="KW-1185">Reference proteome</keyword>
<dbReference type="AlphaFoldDB" id="A0A2R8ALE2"/>